<dbReference type="STRING" id="97331.A0A437AGT4"/>
<sequence>MTSFSFCEKEFGSRDPRGTPFEKKRYFPSSEQTYIGGYLCNLEQTIISTSSNDTKTMATIFDLPNELVVEVGAKFDEDDWLALRMTCQTLNDQLREFHLNSKYKRRKVFLVRQSIENLVKISQHPSGMNLRVQHLEISCQSPYALEGYRRFGYNHTLLKSPSLKKNEINIMLESDRVAEQYHTETDTNSEMHAINASLMKALSNLPNLEGFCFAAGERVAKLTRPEWNLFYPSLKLEPGMRFPEGLRMRKITDMRVSRVAVDQGWNSILRTICSMSKPKPSLRYLTWEHSTETFSINDASAFLGCTIKSVFPNLQILKVVLDFRTDTTGSWRARFPQWLSSIGAALEELEIDFNEDDNLDDELYQEIIPLPEVHLLSGLRKLNLHGFRLDAENFIVFLAHCKGSLRELTLCRLAMPNAKENCFKILKFLNSGFKLRLFKLKLQDYGCDSLVSEVIEYLLPDLEIVGDWSLHSTVCKVEGWDPKIGWSLKKHLERELDAHNSPDKFWDSISDGLWVDSEILKSFSYEDSDESNSNSIGPDDYDSDYKDWFLI</sequence>
<gene>
    <name evidence="2" type="ORF">DFL_001313</name>
</gene>
<dbReference type="Gene3D" id="3.80.10.10">
    <property type="entry name" value="Ribonuclease Inhibitor"/>
    <property type="match status" value="1"/>
</dbReference>
<dbReference type="SUPFAM" id="SSF52047">
    <property type="entry name" value="RNI-like"/>
    <property type="match status" value="1"/>
</dbReference>
<keyword evidence="3" id="KW-1185">Reference proteome</keyword>
<dbReference type="EMBL" id="SAEB01000001">
    <property type="protein sequence ID" value="RVD90341.1"/>
    <property type="molecule type" value="Genomic_DNA"/>
</dbReference>
<dbReference type="InterPro" id="IPR001810">
    <property type="entry name" value="F-box_dom"/>
</dbReference>
<dbReference type="Proteomes" id="UP000283090">
    <property type="component" value="Unassembled WGS sequence"/>
</dbReference>
<dbReference type="RefSeq" id="XP_067495885.1">
    <property type="nucleotide sequence ID" value="XM_067629912.1"/>
</dbReference>
<evidence type="ECO:0000259" key="1">
    <source>
        <dbReference type="PROSITE" id="PS50181"/>
    </source>
</evidence>
<dbReference type="VEuPathDB" id="FungiDB:DFL_001313"/>
<dbReference type="GeneID" id="93583624"/>
<protein>
    <recommendedName>
        <fullName evidence="1">F-box domain-containing protein</fullName>
    </recommendedName>
</protein>
<dbReference type="InterPro" id="IPR032675">
    <property type="entry name" value="LRR_dom_sf"/>
</dbReference>
<name>A0A437AGT4_ARTFL</name>
<organism evidence="2 3">
    <name type="scientific">Arthrobotrys flagrans</name>
    <name type="common">Nematode-trapping fungus</name>
    <name type="synonym">Trichothecium flagrans</name>
    <dbReference type="NCBI Taxonomy" id="97331"/>
    <lineage>
        <taxon>Eukaryota</taxon>
        <taxon>Fungi</taxon>
        <taxon>Dikarya</taxon>
        <taxon>Ascomycota</taxon>
        <taxon>Pezizomycotina</taxon>
        <taxon>Orbiliomycetes</taxon>
        <taxon>Orbiliales</taxon>
        <taxon>Orbiliaceae</taxon>
        <taxon>Arthrobotrys</taxon>
    </lineage>
</organism>
<reference evidence="2 3" key="1">
    <citation type="submission" date="2019-01" db="EMBL/GenBank/DDBJ databases">
        <title>Intercellular communication is required for trap formation in the nematode-trapping fungus Duddingtonia flagrans.</title>
        <authorList>
            <person name="Youssar L."/>
            <person name="Wernet V."/>
            <person name="Hensel N."/>
            <person name="Hildebrandt H.-G."/>
            <person name="Fischer R."/>
        </authorList>
    </citation>
    <scope>NUCLEOTIDE SEQUENCE [LARGE SCALE GENOMIC DNA]</scope>
    <source>
        <strain evidence="2 3">CBS H-5679</strain>
    </source>
</reference>
<evidence type="ECO:0000313" key="2">
    <source>
        <dbReference type="EMBL" id="RVD90341.1"/>
    </source>
</evidence>
<dbReference type="AlphaFoldDB" id="A0A437AGT4"/>
<proteinExistence type="predicted"/>
<evidence type="ECO:0000313" key="3">
    <source>
        <dbReference type="Proteomes" id="UP000283090"/>
    </source>
</evidence>
<dbReference type="OrthoDB" id="5279008at2759"/>
<accession>A0A437AGT4</accession>
<dbReference type="PROSITE" id="PS50181">
    <property type="entry name" value="FBOX"/>
    <property type="match status" value="1"/>
</dbReference>
<comment type="caution">
    <text evidence="2">The sequence shown here is derived from an EMBL/GenBank/DDBJ whole genome shotgun (WGS) entry which is preliminary data.</text>
</comment>
<feature type="domain" description="F-box" evidence="1">
    <location>
        <begin position="57"/>
        <end position="106"/>
    </location>
</feature>